<proteinExistence type="predicted"/>
<gene>
    <name evidence="1" type="ORF">CROS1456_LOCUS1401</name>
</gene>
<reference evidence="1" key="1">
    <citation type="submission" date="2021-01" db="EMBL/GenBank/DDBJ databases">
        <authorList>
            <person name="Corre E."/>
            <person name="Pelletier E."/>
            <person name="Niang G."/>
            <person name="Scheremetjew M."/>
            <person name="Finn R."/>
            <person name="Kale V."/>
            <person name="Holt S."/>
            <person name="Cochrane G."/>
            <person name="Meng A."/>
            <person name="Brown T."/>
            <person name="Cohen L."/>
        </authorList>
    </citation>
    <scope>NUCLEOTIDE SEQUENCE</scope>
    <source>
        <strain evidence="1">RCC1871</strain>
    </source>
</reference>
<dbReference type="AlphaFoldDB" id="A0A7S3C8J6"/>
<dbReference type="EMBL" id="HBHZ01001793">
    <property type="protein sequence ID" value="CAE0188332.1"/>
    <property type="molecule type" value="Transcribed_RNA"/>
</dbReference>
<name>A0A7S3C8J6_9CHLO</name>
<sequence length="126" mass="13208">MEISRILERSAGSDIDCVKICPDKCGVCTLDANRDVCPLHAGPSWFGGADAGVQGTLAQGVHGLDSVITPSSIDVNHKGDEEELGGEDGVPLPITCVLGLLISLPILHAATYVREDHGYVSQEVLT</sequence>
<accession>A0A7S3C8J6</accession>
<protein>
    <submittedName>
        <fullName evidence="1">Uncharacterized protein</fullName>
    </submittedName>
</protein>
<organism evidence="1">
    <name type="scientific">Chloropicon roscoffensis</name>
    <dbReference type="NCBI Taxonomy" id="1461544"/>
    <lineage>
        <taxon>Eukaryota</taxon>
        <taxon>Viridiplantae</taxon>
        <taxon>Chlorophyta</taxon>
        <taxon>Chloropicophyceae</taxon>
        <taxon>Chloropicales</taxon>
        <taxon>Chloropicaceae</taxon>
        <taxon>Chloropicon</taxon>
    </lineage>
</organism>
<evidence type="ECO:0000313" key="1">
    <source>
        <dbReference type="EMBL" id="CAE0188332.1"/>
    </source>
</evidence>